<dbReference type="PANTHER" id="PTHR46796">
    <property type="entry name" value="HTH-TYPE TRANSCRIPTIONAL ACTIVATOR RHAS-RELATED"/>
    <property type="match status" value="1"/>
</dbReference>
<gene>
    <name evidence="5" type="ORF">MARA_01360</name>
</gene>
<evidence type="ECO:0000256" key="3">
    <source>
        <dbReference type="ARBA" id="ARBA00023163"/>
    </source>
</evidence>
<dbReference type="EMBL" id="AP022592">
    <property type="protein sequence ID" value="BBY46706.1"/>
    <property type="molecule type" value="Genomic_DNA"/>
</dbReference>
<dbReference type="InterPro" id="IPR009057">
    <property type="entry name" value="Homeodomain-like_sf"/>
</dbReference>
<dbReference type="Proteomes" id="UP000467428">
    <property type="component" value="Plasmid pJCM18538"/>
</dbReference>
<dbReference type="SUPFAM" id="SSF46689">
    <property type="entry name" value="Homeodomain-like"/>
    <property type="match status" value="1"/>
</dbReference>
<evidence type="ECO:0000256" key="2">
    <source>
        <dbReference type="ARBA" id="ARBA00023125"/>
    </source>
</evidence>
<evidence type="ECO:0000256" key="1">
    <source>
        <dbReference type="ARBA" id="ARBA00023015"/>
    </source>
</evidence>
<dbReference type="GO" id="GO:0003700">
    <property type="term" value="F:DNA-binding transcription factor activity"/>
    <property type="evidence" value="ECO:0007669"/>
    <property type="project" value="InterPro"/>
</dbReference>
<accession>A0A7I7RRM8</accession>
<reference evidence="5 6" key="1">
    <citation type="journal article" date="2019" name="Emerg. Microbes Infect.">
        <title>Comprehensive subspecies identification of 175 nontuberculous mycobacteria species based on 7547 genomic profiles.</title>
        <authorList>
            <person name="Matsumoto Y."/>
            <person name="Kinjo T."/>
            <person name="Motooka D."/>
            <person name="Nabeya D."/>
            <person name="Jung N."/>
            <person name="Uechi K."/>
            <person name="Horii T."/>
            <person name="Iida T."/>
            <person name="Fujita J."/>
            <person name="Nakamura S."/>
        </authorList>
    </citation>
    <scope>NUCLEOTIDE SEQUENCE [LARGE SCALE GENOMIC DNA]</scope>
    <source>
        <strain evidence="5 6">JCM 18538</strain>
        <plasmid evidence="5">pJCM18538</plasmid>
    </source>
</reference>
<geneLocation type="plasmid" evidence="5">
    <name>pJCM18538</name>
</geneLocation>
<organism evidence="5 6">
    <name type="scientific">Mycolicibacterium arabiense</name>
    <dbReference type="NCBI Taxonomy" id="1286181"/>
    <lineage>
        <taxon>Bacteria</taxon>
        <taxon>Bacillati</taxon>
        <taxon>Actinomycetota</taxon>
        <taxon>Actinomycetes</taxon>
        <taxon>Mycobacteriales</taxon>
        <taxon>Mycobacteriaceae</taxon>
        <taxon>Mycolicibacterium</taxon>
    </lineage>
</organism>
<dbReference type="Pfam" id="PF12833">
    <property type="entry name" value="HTH_18"/>
    <property type="match status" value="1"/>
</dbReference>
<keyword evidence="2" id="KW-0238">DNA-binding</keyword>
<dbReference type="PROSITE" id="PS01124">
    <property type="entry name" value="HTH_ARAC_FAMILY_2"/>
    <property type="match status" value="1"/>
</dbReference>
<proteinExistence type="predicted"/>
<evidence type="ECO:0000259" key="4">
    <source>
        <dbReference type="PROSITE" id="PS01124"/>
    </source>
</evidence>
<dbReference type="KEGG" id="marz:MARA_01360"/>
<evidence type="ECO:0000313" key="6">
    <source>
        <dbReference type="Proteomes" id="UP000467428"/>
    </source>
</evidence>
<name>A0A7I7RRM8_9MYCO</name>
<dbReference type="Gene3D" id="1.10.10.60">
    <property type="entry name" value="Homeodomain-like"/>
    <property type="match status" value="1"/>
</dbReference>
<keyword evidence="5" id="KW-0614">Plasmid</keyword>
<dbReference type="Pfam" id="PF14525">
    <property type="entry name" value="AraC_binding_2"/>
    <property type="match status" value="1"/>
</dbReference>
<dbReference type="InterPro" id="IPR035418">
    <property type="entry name" value="AraC-bd_2"/>
</dbReference>
<dbReference type="SMART" id="SM00342">
    <property type="entry name" value="HTH_ARAC"/>
    <property type="match status" value="1"/>
</dbReference>
<protein>
    <recommendedName>
        <fullName evidence="4">HTH araC/xylS-type domain-containing protein</fullName>
    </recommendedName>
</protein>
<keyword evidence="6" id="KW-1185">Reference proteome</keyword>
<dbReference type="InterPro" id="IPR020449">
    <property type="entry name" value="Tscrpt_reg_AraC-type_HTH"/>
</dbReference>
<dbReference type="InterPro" id="IPR018060">
    <property type="entry name" value="HTH_AraC"/>
</dbReference>
<dbReference type="PANTHER" id="PTHR46796:SF6">
    <property type="entry name" value="ARAC SUBFAMILY"/>
    <property type="match status" value="1"/>
</dbReference>
<dbReference type="InterPro" id="IPR050204">
    <property type="entry name" value="AraC_XylS_family_regulators"/>
</dbReference>
<dbReference type="GO" id="GO:0043565">
    <property type="term" value="F:sequence-specific DNA binding"/>
    <property type="evidence" value="ECO:0007669"/>
    <property type="project" value="InterPro"/>
</dbReference>
<dbReference type="AlphaFoldDB" id="A0A7I7RRM8"/>
<dbReference type="PRINTS" id="PR00032">
    <property type="entry name" value="HTHARAC"/>
</dbReference>
<sequence length="324" mass="35221">MGLSNSEYHRLMTVEMPARWEVTDDVGVFTDMLRNCYLPFATTGLSGGLEVFSATVREQPLGQLRLIDGHMAPHGGVRRRRQVSSTSRDVVGLQYVLAGREVVYRDGDLLSLGPGEFMVWDTDVTGGYEIVEAVRKRTLILPRGLADALLPRFHDPATIRVIRGSQAASLHTLFDVLAVLSDKLSSMTPQATERAAQLVIQMLADLGGGAGQRAGGRRGATALCEKVLAYVEDNLADPALKPATVAAAHYVSIRTLYDALQPIEVPLATHIRARRLARCYTDLVTTDDPVGDIAARWGFTSMAHFSRAFSKQYGVAPSRSRGAA</sequence>
<evidence type="ECO:0000313" key="5">
    <source>
        <dbReference type="EMBL" id="BBY46706.1"/>
    </source>
</evidence>
<keyword evidence="3" id="KW-0804">Transcription</keyword>
<keyword evidence="1" id="KW-0805">Transcription regulation</keyword>
<feature type="domain" description="HTH araC/xylS-type" evidence="4">
    <location>
        <begin position="225"/>
        <end position="323"/>
    </location>
</feature>